<name>A0AAJ4ZTY5_LYSSH</name>
<keyword evidence="7" id="KW-0067">ATP-binding</keyword>
<dbReference type="Gene3D" id="1.20.1560.10">
    <property type="entry name" value="ABC transporter type 1, transmembrane domain"/>
    <property type="match status" value="1"/>
</dbReference>
<gene>
    <name evidence="7" type="primary">bmrA_1</name>
    <name evidence="7" type="ORF">NCTC10338_01569</name>
</gene>
<dbReference type="GO" id="GO:0090374">
    <property type="term" value="P:oligopeptide export from mitochondrion"/>
    <property type="evidence" value="ECO:0007669"/>
    <property type="project" value="TreeGrafter"/>
</dbReference>
<dbReference type="GO" id="GO:0005524">
    <property type="term" value="F:ATP binding"/>
    <property type="evidence" value="ECO:0007669"/>
    <property type="project" value="UniProtKB-KW"/>
</dbReference>
<comment type="caution">
    <text evidence="7">The sequence shown here is derived from an EMBL/GenBank/DDBJ whole genome shotgun (WGS) entry which is preliminary data.</text>
</comment>
<dbReference type="PANTHER" id="PTHR43394">
    <property type="entry name" value="ATP-DEPENDENT PERMEASE MDL1, MITOCHONDRIAL"/>
    <property type="match status" value="1"/>
</dbReference>
<evidence type="ECO:0000313" key="7">
    <source>
        <dbReference type="EMBL" id="SUV16490.1"/>
    </source>
</evidence>
<keyword evidence="2 5" id="KW-0812">Transmembrane</keyword>
<feature type="transmembrane region" description="Helical" evidence="5">
    <location>
        <begin position="20"/>
        <end position="40"/>
    </location>
</feature>
<keyword evidence="3 5" id="KW-1133">Transmembrane helix</keyword>
<dbReference type="GO" id="GO:0005886">
    <property type="term" value="C:plasma membrane"/>
    <property type="evidence" value="ECO:0007669"/>
    <property type="project" value="UniProtKB-SubCell"/>
</dbReference>
<keyword evidence="7" id="KW-0378">Hydrolase</keyword>
<evidence type="ECO:0000256" key="4">
    <source>
        <dbReference type="ARBA" id="ARBA00023136"/>
    </source>
</evidence>
<evidence type="ECO:0000256" key="1">
    <source>
        <dbReference type="ARBA" id="ARBA00004651"/>
    </source>
</evidence>
<dbReference type="GO" id="GO:0015421">
    <property type="term" value="F:ABC-type oligopeptide transporter activity"/>
    <property type="evidence" value="ECO:0007669"/>
    <property type="project" value="TreeGrafter"/>
</dbReference>
<evidence type="ECO:0000256" key="2">
    <source>
        <dbReference type="ARBA" id="ARBA00022692"/>
    </source>
</evidence>
<evidence type="ECO:0000259" key="6">
    <source>
        <dbReference type="PROSITE" id="PS50929"/>
    </source>
</evidence>
<comment type="subcellular location">
    <subcellularLocation>
        <location evidence="1">Cell membrane</location>
        <topology evidence="1">Multi-pass membrane protein</topology>
    </subcellularLocation>
</comment>
<dbReference type="Pfam" id="PF00664">
    <property type="entry name" value="ABC_membrane"/>
    <property type="match status" value="1"/>
</dbReference>
<dbReference type="InterPro" id="IPR011527">
    <property type="entry name" value="ABC1_TM_dom"/>
</dbReference>
<organism evidence="7 8">
    <name type="scientific">Lysinibacillus sphaericus</name>
    <name type="common">Bacillus sphaericus</name>
    <dbReference type="NCBI Taxonomy" id="1421"/>
    <lineage>
        <taxon>Bacteria</taxon>
        <taxon>Bacillati</taxon>
        <taxon>Bacillota</taxon>
        <taxon>Bacilli</taxon>
        <taxon>Bacillales</taxon>
        <taxon>Bacillaceae</taxon>
        <taxon>Lysinibacillus</taxon>
    </lineage>
</organism>
<reference evidence="7 8" key="1">
    <citation type="submission" date="2018-06" db="EMBL/GenBank/DDBJ databases">
        <authorList>
            <consortium name="Pathogen Informatics"/>
            <person name="Doyle S."/>
        </authorList>
    </citation>
    <scope>NUCLEOTIDE SEQUENCE [LARGE SCALE GENOMIC DNA]</scope>
    <source>
        <strain evidence="7 8">NCTC10338</strain>
    </source>
</reference>
<feature type="domain" description="ABC transmembrane type-1" evidence="6">
    <location>
        <begin position="1"/>
        <end position="118"/>
    </location>
</feature>
<dbReference type="InterPro" id="IPR039421">
    <property type="entry name" value="Type_1_exporter"/>
</dbReference>
<dbReference type="AlphaFoldDB" id="A0AAJ4ZTY5"/>
<dbReference type="EC" id="3.6.3.-" evidence="7"/>
<evidence type="ECO:0000256" key="5">
    <source>
        <dbReference type="SAM" id="Phobius"/>
    </source>
</evidence>
<dbReference type="SUPFAM" id="SSF90123">
    <property type="entry name" value="ABC transporter transmembrane region"/>
    <property type="match status" value="1"/>
</dbReference>
<dbReference type="GO" id="GO:0016787">
    <property type="term" value="F:hydrolase activity"/>
    <property type="evidence" value="ECO:0007669"/>
    <property type="project" value="UniProtKB-KW"/>
</dbReference>
<dbReference type="PROSITE" id="PS50929">
    <property type="entry name" value="ABC_TM1F"/>
    <property type="match status" value="1"/>
</dbReference>
<protein>
    <submittedName>
        <fullName evidence="7">Multidrug ABC transporter ATP-binding protein</fullName>
        <ecNumber evidence="7">3.6.3.-</ecNumber>
    </submittedName>
</protein>
<evidence type="ECO:0000313" key="8">
    <source>
        <dbReference type="Proteomes" id="UP000255295"/>
    </source>
</evidence>
<proteinExistence type="predicted"/>
<sequence length="118" mass="13422">MLTMKLINQISASGFAVKSLLPVIAILIVQAILSAVPFYMMRRLGEKVVANLRTEVWDHMLHLRLSYYDAHESGETMSRITQDTNVLKEFVTEQSCPLYQGFSQFLVPLFFCYGLTGK</sequence>
<keyword evidence="4 5" id="KW-0472">Membrane</keyword>
<keyword evidence="7" id="KW-0547">Nucleotide-binding</keyword>
<dbReference type="Proteomes" id="UP000255295">
    <property type="component" value="Unassembled WGS sequence"/>
</dbReference>
<evidence type="ECO:0000256" key="3">
    <source>
        <dbReference type="ARBA" id="ARBA00022989"/>
    </source>
</evidence>
<dbReference type="InterPro" id="IPR036640">
    <property type="entry name" value="ABC1_TM_sf"/>
</dbReference>
<dbReference type="PANTHER" id="PTHR43394:SF1">
    <property type="entry name" value="ATP-BINDING CASSETTE SUB-FAMILY B MEMBER 10, MITOCHONDRIAL"/>
    <property type="match status" value="1"/>
</dbReference>
<dbReference type="EMBL" id="UFSZ01000001">
    <property type="protein sequence ID" value="SUV16490.1"/>
    <property type="molecule type" value="Genomic_DNA"/>
</dbReference>
<accession>A0AAJ4ZTY5</accession>